<sequence length="31" mass="3701">MSKYKFYLFTTTLFIANIIALCGDIDWWRIG</sequence>
<feature type="transmembrane region" description="Helical" evidence="1">
    <location>
        <begin position="6"/>
        <end position="28"/>
    </location>
</feature>
<dbReference type="NCBIfam" id="NF038244">
    <property type="entry name" value="pheromon_TrpTrp"/>
    <property type="match status" value="1"/>
</dbReference>
<protein>
    <submittedName>
        <fullName evidence="2">Quorum-sensing system DWW-type pheromone</fullName>
    </submittedName>
</protein>
<organism evidence="2 3">
    <name type="scientific">Streptococcus caledonicus</name>
    <dbReference type="NCBI Taxonomy" id="2614158"/>
    <lineage>
        <taxon>Bacteria</taxon>
        <taxon>Bacillati</taxon>
        <taxon>Bacillota</taxon>
        <taxon>Bacilli</taxon>
        <taxon>Lactobacillales</taxon>
        <taxon>Streptococcaceae</taxon>
        <taxon>Streptococcus</taxon>
    </lineage>
</organism>
<keyword evidence="1" id="KW-1133">Transmembrane helix</keyword>
<gene>
    <name evidence="2" type="ORF">ACFPQ3_07855</name>
</gene>
<keyword evidence="3" id="KW-1185">Reference proteome</keyword>
<proteinExistence type="predicted"/>
<dbReference type="Proteomes" id="UP001596110">
    <property type="component" value="Unassembled WGS sequence"/>
</dbReference>
<dbReference type="EMBL" id="JBHSOJ010000017">
    <property type="protein sequence ID" value="MFC5631488.1"/>
    <property type="molecule type" value="Genomic_DNA"/>
</dbReference>
<keyword evidence="1" id="KW-0472">Membrane</keyword>
<comment type="caution">
    <text evidence="2">The sequence shown here is derived from an EMBL/GenBank/DDBJ whole genome shotgun (WGS) entry which is preliminary data.</text>
</comment>
<name>A0ABW0UED4_9STRE</name>
<evidence type="ECO:0000313" key="2">
    <source>
        <dbReference type="EMBL" id="MFC5631488.1"/>
    </source>
</evidence>
<dbReference type="RefSeq" id="WP_202913569.1">
    <property type="nucleotide sequence ID" value="NZ_JBHSOJ010000017.1"/>
</dbReference>
<accession>A0ABW0UED4</accession>
<evidence type="ECO:0000256" key="1">
    <source>
        <dbReference type="SAM" id="Phobius"/>
    </source>
</evidence>
<reference evidence="3" key="1">
    <citation type="journal article" date="2019" name="Int. J. Syst. Evol. Microbiol.">
        <title>The Global Catalogue of Microorganisms (GCM) 10K type strain sequencing project: providing services to taxonomists for standard genome sequencing and annotation.</title>
        <authorList>
            <consortium name="The Broad Institute Genomics Platform"/>
            <consortium name="The Broad Institute Genome Sequencing Center for Infectious Disease"/>
            <person name="Wu L."/>
            <person name="Ma J."/>
        </authorList>
    </citation>
    <scope>NUCLEOTIDE SEQUENCE [LARGE SCALE GENOMIC DNA]</scope>
    <source>
        <strain evidence="3">DT43</strain>
    </source>
</reference>
<keyword evidence="1" id="KW-0812">Transmembrane</keyword>
<evidence type="ECO:0000313" key="3">
    <source>
        <dbReference type="Proteomes" id="UP001596110"/>
    </source>
</evidence>